<evidence type="ECO:0000256" key="5">
    <source>
        <dbReference type="ARBA" id="ARBA00022833"/>
    </source>
</evidence>
<feature type="domain" description="C3H1-type" evidence="8">
    <location>
        <begin position="304"/>
        <end position="326"/>
    </location>
</feature>
<gene>
    <name evidence="9" type="ORF">KP79_PYT20502</name>
</gene>
<dbReference type="EMBL" id="NEDP02004782">
    <property type="protein sequence ID" value="OWF44412.1"/>
    <property type="molecule type" value="Genomic_DNA"/>
</dbReference>
<comment type="caution">
    <text evidence="9">The sequence shown here is derived from an EMBL/GenBank/DDBJ whole genome shotgun (WGS) entry which is preliminary data.</text>
</comment>
<feature type="region of interest" description="Disordered" evidence="7">
    <location>
        <begin position="73"/>
        <end position="103"/>
    </location>
</feature>
<sequence>MQDMQNLIQFNYIRTGERGLRGTDRRPEDDADRRDDRWNSPSSSSSRASPYSRNSEHERYDYGRGMEFRRLDEVVSQKPMSRKEMKRPRYPRRSDSVTSYSPGVHQAKGASLFNLSVRELVSEIVKRLVLMGGTVSMDNLKSSVSTDGLIEEVEALSSDRTLEGLLKDYKETFTVTDFGGPLWQNGVREEVDTTVTYNFNLELCKVNGTKPGMCIGNCKNLHICKFHLMSKCQSMGCKYGHGEEVGHNEDVLRHHYLDRLSREEVTKQLLGLQNRRGLTVPELCTFYSTAKGCNKVETCTFLHLCKFYILDKCEYSLRCRRQHDFSDQHTEKVLRLYGLEGISDKRIKEFLKQAYSDPNGVNKSSRPVRPSLDGAPCPRWIMHGEGRKAHHLLDTEIRQLEEMYREYLDVVQRTITIKGQPVHVNFAKMTARLEGSQWGLQLRRLSNEMIPRS</sequence>
<dbReference type="GO" id="GO:0005634">
    <property type="term" value="C:nucleus"/>
    <property type="evidence" value="ECO:0007669"/>
    <property type="project" value="TreeGrafter"/>
</dbReference>
<keyword evidence="5 6" id="KW-0862">Zinc</keyword>
<proteinExistence type="predicted"/>
<name>A0A210Q6P3_MIZYE</name>
<accession>A0A210Q6P3</accession>
<evidence type="ECO:0000259" key="8">
    <source>
        <dbReference type="PROSITE" id="PS50103"/>
    </source>
</evidence>
<dbReference type="OrthoDB" id="6155768at2759"/>
<dbReference type="PANTHER" id="PTHR45740">
    <property type="entry name" value="POLY [ADP-RIBOSE] POLYMERASE"/>
    <property type="match status" value="1"/>
</dbReference>
<organism evidence="9 10">
    <name type="scientific">Mizuhopecten yessoensis</name>
    <name type="common">Japanese scallop</name>
    <name type="synonym">Patinopecten yessoensis</name>
    <dbReference type="NCBI Taxonomy" id="6573"/>
    <lineage>
        <taxon>Eukaryota</taxon>
        <taxon>Metazoa</taxon>
        <taxon>Spiralia</taxon>
        <taxon>Lophotrochozoa</taxon>
        <taxon>Mollusca</taxon>
        <taxon>Bivalvia</taxon>
        <taxon>Autobranchia</taxon>
        <taxon>Pteriomorphia</taxon>
        <taxon>Pectinida</taxon>
        <taxon>Pectinoidea</taxon>
        <taxon>Pectinidae</taxon>
        <taxon>Mizuhopecten</taxon>
    </lineage>
</organism>
<dbReference type="Proteomes" id="UP000242188">
    <property type="component" value="Unassembled WGS sequence"/>
</dbReference>
<keyword evidence="1" id="KW-0597">Phosphoprotein</keyword>
<evidence type="ECO:0000256" key="2">
    <source>
        <dbReference type="ARBA" id="ARBA00022723"/>
    </source>
</evidence>
<feature type="region of interest" description="Disordered" evidence="7">
    <location>
        <begin position="16"/>
        <end position="58"/>
    </location>
</feature>
<dbReference type="Pfam" id="PF25261">
    <property type="entry name" value="zf-CCCH_PARP12"/>
    <property type="match status" value="1"/>
</dbReference>
<evidence type="ECO:0000256" key="4">
    <source>
        <dbReference type="ARBA" id="ARBA00022771"/>
    </source>
</evidence>
<evidence type="ECO:0000313" key="10">
    <source>
        <dbReference type="Proteomes" id="UP000242188"/>
    </source>
</evidence>
<dbReference type="GO" id="GO:1990404">
    <property type="term" value="F:NAD+-protein mono-ADP-ribosyltransferase activity"/>
    <property type="evidence" value="ECO:0007669"/>
    <property type="project" value="TreeGrafter"/>
</dbReference>
<dbReference type="GO" id="GO:0003950">
    <property type="term" value="F:NAD+ poly-ADP-ribosyltransferase activity"/>
    <property type="evidence" value="ECO:0007669"/>
    <property type="project" value="TreeGrafter"/>
</dbReference>
<evidence type="ECO:0000256" key="1">
    <source>
        <dbReference type="ARBA" id="ARBA00022553"/>
    </source>
</evidence>
<keyword evidence="3" id="KW-0677">Repeat</keyword>
<evidence type="ECO:0000256" key="7">
    <source>
        <dbReference type="SAM" id="MobiDB-lite"/>
    </source>
</evidence>
<protein>
    <submittedName>
        <fullName evidence="9">Poly [ADP-ribose] polymerase 12</fullName>
    </submittedName>
</protein>
<dbReference type="InterPro" id="IPR057602">
    <property type="entry name" value="Zfn-CCCH_PARP12"/>
</dbReference>
<keyword evidence="10" id="KW-1185">Reference proteome</keyword>
<feature type="compositionally biased region" description="Basic and acidic residues" evidence="7">
    <location>
        <begin position="16"/>
        <end position="38"/>
    </location>
</feature>
<dbReference type="AlphaFoldDB" id="A0A210Q6P3"/>
<feature type="compositionally biased region" description="Low complexity" evidence="7">
    <location>
        <begin position="39"/>
        <end position="53"/>
    </location>
</feature>
<evidence type="ECO:0000313" key="9">
    <source>
        <dbReference type="EMBL" id="OWF44412.1"/>
    </source>
</evidence>
<dbReference type="GO" id="GO:0008270">
    <property type="term" value="F:zinc ion binding"/>
    <property type="evidence" value="ECO:0007669"/>
    <property type="project" value="UniProtKB-KW"/>
</dbReference>
<dbReference type="PROSITE" id="PS50103">
    <property type="entry name" value="ZF_C3H1"/>
    <property type="match status" value="1"/>
</dbReference>
<feature type="zinc finger region" description="C3H1-type" evidence="6">
    <location>
        <begin position="304"/>
        <end position="326"/>
    </location>
</feature>
<evidence type="ECO:0000256" key="6">
    <source>
        <dbReference type="PROSITE-ProRule" id="PRU00723"/>
    </source>
</evidence>
<dbReference type="PANTHER" id="PTHR45740:SF4">
    <property type="entry name" value="PROTEIN MONO-ADP-RIBOSYLTRANSFERASE PARP11"/>
    <property type="match status" value="1"/>
</dbReference>
<keyword evidence="4 6" id="KW-0863">Zinc-finger</keyword>
<dbReference type="InterPro" id="IPR051712">
    <property type="entry name" value="ARTD-AVP"/>
</dbReference>
<reference evidence="9 10" key="1">
    <citation type="journal article" date="2017" name="Nat. Ecol. Evol.">
        <title>Scallop genome provides insights into evolution of bilaterian karyotype and development.</title>
        <authorList>
            <person name="Wang S."/>
            <person name="Zhang J."/>
            <person name="Jiao W."/>
            <person name="Li J."/>
            <person name="Xun X."/>
            <person name="Sun Y."/>
            <person name="Guo X."/>
            <person name="Huan P."/>
            <person name="Dong B."/>
            <person name="Zhang L."/>
            <person name="Hu X."/>
            <person name="Sun X."/>
            <person name="Wang J."/>
            <person name="Zhao C."/>
            <person name="Wang Y."/>
            <person name="Wang D."/>
            <person name="Huang X."/>
            <person name="Wang R."/>
            <person name="Lv J."/>
            <person name="Li Y."/>
            <person name="Zhang Z."/>
            <person name="Liu B."/>
            <person name="Lu W."/>
            <person name="Hui Y."/>
            <person name="Liang J."/>
            <person name="Zhou Z."/>
            <person name="Hou R."/>
            <person name="Li X."/>
            <person name="Liu Y."/>
            <person name="Li H."/>
            <person name="Ning X."/>
            <person name="Lin Y."/>
            <person name="Zhao L."/>
            <person name="Xing Q."/>
            <person name="Dou J."/>
            <person name="Li Y."/>
            <person name="Mao J."/>
            <person name="Guo H."/>
            <person name="Dou H."/>
            <person name="Li T."/>
            <person name="Mu C."/>
            <person name="Jiang W."/>
            <person name="Fu Q."/>
            <person name="Fu X."/>
            <person name="Miao Y."/>
            <person name="Liu J."/>
            <person name="Yu Q."/>
            <person name="Li R."/>
            <person name="Liao H."/>
            <person name="Li X."/>
            <person name="Kong Y."/>
            <person name="Jiang Z."/>
            <person name="Chourrout D."/>
            <person name="Li R."/>
            <person name="Bao Z."/>
        </authorList>
    </citation>
    <scope>NUCLEOTIDE SEQUENCE [LARGE SCALE GENOMIC DNA]</scope>
    <source>
        <strain evidence="9 10">PY_sf001</strain>
    </source>
</reference>
<dbReference type="InterPro" id="IPR000571">
    <property type="entry name" value="Znf_CCCH"/>
</dbReference>
<evidence type="ECO:0000256" key="3">
    <source>
        <dbReference type="ARBA" id="ARBA00022737"/>
    </source>
</evidence>
<keyword evidence="2 6" id="KW-0479">Metal-binding</keyword>